<evidence type="ECO:0000256" key="1">
    <source>
        <dbReference type="SAM" id="MobiDB-lite"/>
    </source>
</evidence>
<organism evidence="2 3">
    <name type="scientific">Eumeta variegata</name>
    <name type="common">Bagworm moth</name>
    <name type="synonym">Eumeta japonica</name>
    <dbReference type="NCBI Taxonomy" id="151549"/>
    <lineage>
        <taxon>Eukaryota</taxon>
        <taxon>Metazoa</taxon>
        <taxon>Ecdysozoa</taxon>
        <taxon>Arthropoda</taxon>
        <taxon>Hexapoda</taxon>
        <taxon>Insecta</taxon>
        <taxon>Pterygota</taxon>
        <taxon>Neoptera</taxon>
        <taxon>Endopterygota</taxon>
        <taxon>Lepidoptera</taxon>
        <taxon>Glossata</taxon>
        <taxon>Ditrysia</taxon>
        <taxon>Tineoidea</taxon>
        <taxon>Psychidae</taxon>
        <taxon>Oiketicinae</taxon>
        <taxon>Eumeta</taxon>
    </lineage>
</organism>
<dbReference type="Proteomes" id="UP000299102">
    <property type="component" value="Unassembled WGS sequence"/>
</dbReference>
<gene>
    <name evidence="2" type="ORF">EVAR_92467_1</name>
</gene>
<proteinExistence type="predicted"/>
<reference evidence="2 3" key="1">
    <citation type="journal article" date="2019" name="Commun. Biol.">
        <title>The bagworm genome reveals a unique fibroin gene that provides high tensile strength.</title>
        <authorList>
            <person name="Kono N."/>
            <person name="Nakamura H."/>
            <person name="Ohtoshi R."/>
            <person name="Tomita M."/>
            <person name="Numata K."/>
            <person name="Arakawa K."/>
        </authorList>
    </citation>
    <scope>NUCLEOTIDE SEQUENCE [LARGE SCALE GENOMIC DNA]</scope>
</reference>
<dbReference type="AlphaFoldDB" id="A0A4C1T8Q3"/>
<name>A0A4C1T8Q3_EUMVA</name>
<comment type="caution">
    <text evidence="2">The sequence shown here is derived from an EMBL/GenBank/DDBJ whole genome shotgun (WGS) entry which is preliminary data.</text>
</comment>
<evidence type="ECO:0000313" key="3">
    <source>
        <dbReference type="Proteomes" id="UP000299102"/>
    </source>
</evidence>
<dbReference type="EMBL" id="BGZK01000038">
    <property type="protein sequence ID" value="GBP09930.1"/>
    <property type="molecule type" value="Genomic_DNA"/>
</dbReference>
<keyword evidence="3" id="KW-1185">Reference proteome</keyword>
<sequence>MPQDLDPRGPRPKRPTRGDDGVGRAGRAGKAAAAGKARAHGSQYFVLKIWGRSGRRSRGDSGRPPPAPVVYHIERS</sequence>
<evidence type="ECO:0000313" key="2">
    <source>
        <dbReference type="EMBL" id="GBP09930.1"/>
    </source>
</evidence>
<accession>A0A4C1T8Q3</accession>
<feature type="region of interest" description="Disordered" evidence="1">
    <location>
        <begin position="53"/>
        <end position="76"/>
    </location>
</feature>
<feature type="region of interest" description="Disordered" evidence="1">
    <location>
        <begin position="1"/>
        <end position="38"/>
    </location>
</feature>
<protein>
    <submittedName>
        <fullName evidence="2">Uncharacterized protein</fullName>
    </submittedName>
</protein>